<feature type="region of interest" description="Disordered" evidence="1">
    <location>
        <begin position="96"/>
        <end position="160"/>
    </location>
</feature>
<protein>
    <submittedName>
        <fullName evidence="2">Uncharacterized protein</fullName>
    </submittedName>
</protein>
<feature type="compositionally biased region" description="Acidic residues" evidence="1">
    <location>
        <begin position="133"/>
        <end position="144"/>
    </location>
</feature>
<dbReference type="EMBL" id="JACYCF010000013">
    <property type="protein sequence ID" value="KAF8753514.1"/>
    <property type="molecule type" value="Genomic_DNA"/>
</dbReference>
<reference evidence="2" key="1">
    <citation type="submission" date="2020-09" db="EMBL/GenBank/DDBJ databases">
        <title>Comparative genome analyses of four rice-infecting Rhizoctonia solani isolates reveal extensive enrichment of homogalacturonan modification genes.</title>
        <authorList>
            <person name="Lee D.-Y."/>
            <person name="Jeon J."/>
            <person name="Kim K.-T."/>
            <person name="Cheong K."/>
            <person name="Song H."/>
            <person name="Choi G."/>
            <person name="Ko J."/>
            <person name="Opiyo S.O."/>
            <person name="Zuo S."/>
            <person name="Madhav S."/>
            <person name="Lee Y.-H."/>
            <person name="Wang G.-L."/>
        </authorList>
    </citation>
    <scope>NUCLEOTIDE SEQUENCE</scope>
    <source>
        <strain evidence="2">AG1-IA B2</strain>
    </source>
</reference>
<evidence type="ECO:0000256" key="1">
    <source>
        <dbReference type="SAM" id="MobiDB-lite"/>
    </source>
</evidence>
<comment type="caution">
    <text evidence="2">The sequence shown here is derived from an EMBL/GenBank/DDBJ whole genome shotgun (WGS) entry which is preliminary data.</text>
</comment>
<dbReference type="Proteomes" id="UP000614334">
    <property type="component" value="Unassembled WGS sequence"/>
</dbReference>
<organism evidence="2 3">
    <name type="scientific">Rhizoctonia solani</name>
    <dbReference type="NCBI Taxonomy" id="456999"/>
    <lineage>
        <taxon>Eukaryota</taxon>
        <taxon>Fungi</taxon>
        <taxon>Dikarya</taxon>
        <taxon>Basidiomycota</taxon>
        <taxon>Agaricomycotina</taxon>
        <taxon>Agaricomycetes</taxon>
        <taxon>Cantharellales</taxon>
        <taxon>Ceratobasidiaceae</taxon>
        <taxon>Rhizoctonia</taxon>
    </lineage>
</organism>
<feature type="region of interest" description="Disordered" evidence="1">
    <location>
        <begin position="1"/>
        <end position="21"/>
    </location>
</feature>
<accession>A0A8H7IBL4</accession>
<sequence>MRERHQFVPEAETQPDDNCTSNQCGVRRRRAYYISLYTNSLPSCAQPKPITGPITQAKALTSLIGHSTALTPSNSYLTLPPASHHVEYRTHFRIRTSTPYRGRGKRGGFGKSLRARGRGKRFTTPAPFRSREEEEEDEVDEEEWSGTTQVCEEGDEEQCG</sequence>
<evidence type="ECO:0000313" key="2">
    <source>
        <dbReference type="EMBL" id="KAF8753514.1"/>
    </source>
</evidence>
<proteinExistence type="predicted"/>
<gene>
    <name evidence="2" type="ORF">RHS01_07040</name>
</gene>
<evidence type="ECO:0000313" key="3">
    <source>
        <dbReference type="Proteomes" id="UP000614334"/>
    </source>
</evidence>
<feature type="compositionally biased region" description="Basic residues" evidence="1">
    <location>
        <begin position="102"/>
        <end position="121"/>
    </location>
</feature>
<name>A0A8H7IBL4_9AGAM</name>
<dbReference type="AlphaFoldDB" id="A0A8H7IBL4"/>
<feature type="non-terminal residue" evidence="2">
    <location>
        <position position="160"/>
    </location>
</feature>